<dbReference type="PANTHER" id="PTHR46627">
    <property type="entry name" value="AMINOPEPTIDASE O"/>
    <property type="match status" value="1"/>
</dbReference>
<keyword evidence="3" id="KW-0645">Protease</keyword>
<evidence type="ECO:0000256" key="6">
    <source>
        <dbReference type="ARBA" id="ARBA00022833"/>
    </source>
</evidence>
<evidence type="ECO:0000256" key="8">
    <source>
        <dbReference type="SAM" id="MobiDB-lite"/>
    </source>
</evidence>
<evidence type="ECO:0000313" key="11">
    <source>
        <dbReference type="RefSeq" id="XP_022319939.1"/>
    </source>
</evidence>
<dbReference type="InterPro" id="IPR015211">
    <property type="entry name" value="Peptidase_M1_C"/>
</dbReference>
<evidence type="ECO:0000259" key="9">
    <source>
        <dbReference type="SMART" id="SM01263"/>
    </source>
</evidence>
<dbReference type="GO" id="GO:0006508">
    <property type="term" value="P:proteolysis"/>
    <property type="evidence" value="ECO:0007669"/>
    <property type="project" value="UniProtKB-KW"/>
</dbReference>
<dbReference type="Gene3D" id="2.60.40.1730">
    <property type="entry name" value="tricorn interacting facor f3 domain"/>
    <property type="match status" value="1"/>
</dbReference>
<dbReference type="PRINTS" id="PR00756">
    <property type="entry name" value="ALADIPTASE"/>
</dbReference>
<dbReference type="SUPFAM" id="SSF63737">
    <property type="entry name" value="Leukotriene A4 hydrolase N-terminal domain"/>
    <property type="match status" value="1"/>
</dbReference>
<dbReference type="InterPro" id="IPR014782">
    <property type="entry name" value="Peptidase_M1_dom"/>
</dbReference>
<comment type="similarity">
    <text evidence="2">Belongs to the peptidase M1 family.</text>
</comment>
<keyword evidence="5" id="KW-0378">Hydrolase</keyword>
<comment type="cofactor">
    <cofactor evidence="1">
        <name>Zn(2+)</name>
        <dbReference type="ChEBI" id="CHEBI:29105"/>
    </cofactor>
</comment>
<dbReference type="PANTHER" id="PTHR46627:SF1">
    <property type="entry name" value="AMINOPEPTIDASE O"/>
    <property type="match status" value="1"/>
</dbReference>
<keyword evidence="4" id="KW-0479">Metal-binding</keyword>
<dbReference type="SMART" id="SM01263">
    <property type="entry name" value="Leuk-A4-hydro_C"/>
    <property type="match status" value="1"/>
</dbReference>
<dbReference type="GeneID" id="111122435"/>
<keyword evidence="7" id="KW-0482">Metalloprotease</keyword>
<dbReference type="Gene3D" id="1.10.390.10">
    <property type="entry name" value="Neutral Protease Domain 2"/>
    <property type="match status" value="1"/>
</dbReference>
<keyword evidence="6" id="KW-0862">Zinc</keyword>
<evidence type="ECO:0000256" key="5">
    <source>
        <dbReference type="ARBA" id="ARBA00022801"/>
    </source>
</evidence>
<evidence type="ECO:0000256" key="2">
    <source>
        <dbReference type="ARBA" id="ARBA00010136"/>
    </source>
</evidence>
<evidence type="ECO:0000256" key="7">
    <source>
        <dbReference type="ARBA" id="ARBA00023049"/>
    </source>
</evidence>
<dbReference type="OrthoDB" id="79562at2759"/>
<sequence length="777" mass="88428">MDEKSQGFTRGECDLPLSANFPEIQVHHYMLNLECDFYNKCFHGSTTIYFTQRGKRNLHDIYTNSSENENVSSCLTIKRSDDGGKSFPAEPSPPERSKEGLSWDGNEQNTEDSCLVEIETNKRKSSDEGRAVTLVKQVKRSPLLFGGVDICSDLSPEIPDSGVNSKYFTLILDCHKVEIQSISEENVATSINREAFSSPNWTVDLNKISDNFLQYELGDQCIKIQVPCQNYDEEEKLRAIKISYKTMNDGQSLKWTKDQDNKDCVYTHGHWINNRSLFPSQDVPEALATWQAYISVEHGVTVIMSGDQEPQVKADKNGMDCYYFWTAFPMPSSTLSLAVGYWKECRDPRPPNVSFNETVPYRVFGPETLMSSMTDIHRYIPQCLTEVTAVLGPHPMKRQDILVVPSSFDSLGMASPSVLYVSQSLLHADLSMFYRLAHEVCHTWFGIVIGPSDWTEEWLTEGFCTYLEDIIHTRVLNKLGMITEEELCSVRCLRELIKFRTLAAEIQSTEESLQTLKPSCDDPGTNKTFVKNGMNPEKKYLQVHYLKGYFLLRYLEKIAGLGKFLECLKKYVNQYHGKLVSSEEVLQFFIDECEEISAEGITASQLSSVWLECSGMPSPISQMVETDNQVVSSLKTEVRRFCNQCRRKKAKLGPDKMNDYGPDELLLFLELLLDEKKIPLTGLSSLKKKYCFDKCNAEIQHRWCELVIKSCPDTSRFHSDIQKFLSEHQGMGVYLYGELMLSGSRALIKLAHTSFQQLQHSMSGDNFTTVQAMLFGD</sequence>
<dbReference type="Pfam" id="PF09127">
    <property type="entry name" value="Leuk-A4-hydro_C"/>
    <property type="match status" value="1"/>
</dbReference>
<gene>
    <name evidence="11" type="primary">LOC111122435</name>
</gene>
<dbReference type="GO" id="GO:0005730">
    <property type="term" value="C:nucleolus"/>
    <property type="evidence" value="ECO:0007669"/>
    <property type="project" value="InterPro"/>
</dbReference>
<evidence type="ECO:0000256" key="1">
    <source>
        <dbReference type="ARBA" id="ARBA00001947"/>
    </source>
</evidence>
<evidence type="ECO:0000256" key="3">
    <source>
        <dbReference type="ARBA" id="ARBA00022670"/>
    </source>
</evidence>
<protein>
    <submittedName>
        <fullName evidence="11">Aminopeptidase O-like</fullName>
    </submittedName>
</protein>
<feature type="region of interest" description="Disordered" evidence="8">
    <location>
        <begin position="77"/>
        <end position="108"/>
    </location>
</feature>
<reference evidence="11" key="1">
    <citation type="submission" date="2025-08" db="UniProtKB">
        <authorList>
            <consortium name="RefSeq"/>
        </authorList>
    </citation>
    <scope>IDENTIFICATION</scope>
    <source>
        <tissue evidence="11">Whole sample</tissue>
    </source>
</reference>
<dbReference type="InterPro" id="IPR027268">
    <property type="entry name" value="Peptidase_M4/M1_CTD_sf"/>
</dbReference>
<dbReference type="Pfam" id="PF01433">
    <property type="entry name" value="Peptidase_M1"/>
    <property type="match status" value="1"/>
</dbReference>
<dbReference type="InterPro" id="IPR045357">
    <property type="entry name" value="Aminopeptidase_N-like_N"/>
</dbReference>
<keyword evidence="10" id="KW-1185">Reference proteome</keyword>
<evidence type="ECO:0000313" key="10">
    <source>
        <dbReference type="Proteomes" id="UP000694844"/>
    </source>
</evidence>
<dbReference type="Proteomes" id="UP000694844">
    <property type="component" value="Chromosome 2"/>
</dbReference>
<dbReference type="SUPFAM" id="SSF55486">
    <property type="entry name" value="Metalloproteases ('zincins'), catalytic domain"/>
    <property type="match status" value="1"/>
</dbReference>
<dbReference type="AlphaFoldDB" id="A0A8B8CXH3"/>
<dbReference type="Gene3D" id="3.30.2010.30">
    <property type="match status" value="1"/>
</dbReference>
<dbReference type="GO" id="GO:0008270">
    <property type="term" value="F:zinc ion binding"/>
    <property type="evidence" value="ECO:0007669"/>
    <property type="project" value="InterPro"/>
</dbReference>
<feature type="domain" description="Peptidase M1 leukotriene A4 hydrolase/aminopeptidase C-terminal" evidence="9">
    <location>
        <begin position="633"/>
        <end position="774"/>
    </location>
</feature>
<name>A0A8B8CXH3_CRAVI</name>
<dbReference type="InterPro" id="IPR016024">
    <property type="entry name" value="ARM-type_fold"/>
</dbReference>
<dbReference type="InterPro" id="IPR042097">
    <property type="entry name" value="Aminopeptidase_N-like_N_sf"/>
</dbReference>
<dbReference type="InterPro" id="IPR001930">
    <property type="entry name" value="Peptidase_M1"/>
</dbReference>
<dbReference type="Gene3D" id="1.25.40.320">
    <property type="entry name" value="Peptidase M1, leukotriene A4 hydrolase/aminopeptidase C-terminal domain"/>
    <property type="match status" value="1"/>
</dbReference>
<dbReference type="KEGG" id="cvn:111122435"/>
<evidence type="ECO:0000256" key="4">
    <source>
        <dbReference type="ARBA" id="ARBA00022723"/>
    </source>
</evidence>
<dbReference type="GO" id="GO:0070006">
    <property type="term" value="F:metalloaminopeptidase activity"/>
    <property type="evidence" value="ECO:0007669"/>
    <property type="project" value="InterPro"/>
</dbReference>
<dbReference type="InterPro" id="IPR038502">
    <property type="entry name" value="M1_LTA-4_hydro/amino_C_sf"/>
</dbReference>
<dbReference type="Pfam" id="PF17900">
    <property type="entry name" value="Peptidase_M1_N"/>
    <property type="match status" value="1"/>
</dbReference>
<dbReference type="RefSeq" id="XP_022319939.1">
    <property type="nucleotide sequence ID" value="XM_022464231.1"/>
</dbReference>
<organism evidence="10 11">
    <name type="scientific">Crassostrea virginica</name>
    <name type="common">Eastern oyster</name>
    <dbReference type="NCBI Taxonomy" id="6565"/>
    <lineage>
        <taxon>Eukaryota</taxon>
        <taxon>Metazoa</taxon>
        <taxon>Spiralia</taxon>
        <taxon>Lophotrochozoa</taxon>
        <taxon>Mollusca</taxon>
        <taxon>Bivalvia</taxon>
        <taxon>Autobranchia</taxon>
        <taxon>Pteriomorphia</taxon>
        <taxon>Ostreida</taxon>
        <taxon>Ostreoidea</taxon>
        <taxon>Ostreidae</taxon>
        <taxon>Crassostrea</taxon>
    </lineage>
</organism>
<dbReference type="InterPro" id="IPR033577">
    <property type="entry name" value="AOPep"/>
</dbReference>
<accession>A0A8B8CXH3</accession>
<proteinExistence type="inferred from homology"/>
<dbReference type="SUPFAM" id="SSF48371">
    <property type="entry name" value="ARM repeat"/>
    <property type="match status" value="1"/>
</dbReference>